<gene>
    <name evidence="6" type="ORF">TCNE_LOCUS15384</name>
</gene>
<sequence>MSVFHHATPDSRQRHEEPFDSASKLPSGIQKSGGDSMPVNAEDKANAMPSTSEKHSVTGMKLFPVDEPVDRPEVGAHIKHVTPLLKPSAKSNAPLIQGSVRKETAIATHANLHGLSAEKEMRLRELYERLDMDNDGTIDIRDLTMALEHEMPHIPTVLAPKLFARMNRENEKVNFAEFVQYVVEKEKKLELIFHDLDRNKDGYIDVKEIKTYCDNLGIPISDAKAQSIVERYLKVYLCTRYRAYNISSTVQPDFFVGVIYKADLSIVL</sequence>
<keyword evidence="2" id="KW-0677">Repeat</keyword>
<dbReference type="GO" id="GO:0005509">
    <property type="term" value="F:calcium ion binding"/>
    <property type="evidence" value="ECO:0007669"/>
    <property type="project" value="InterPro"/>
</dbReference>
<organism evidence="7 8">
    <name type="scientific">Toxocara canis</name>
    <name type="common">Canine roundworm</name>
    <dbReference type="NCBI Taxonomy" id="6265"/>
    <lineage>
        <taxon>Eukaryota</taxon>
        <taxon>Metazoa</taxon>
        <taxon>Ecdysozoa</taxon>
        <taxon>Nematoda</taxon>
        <taxon>Chromadorea</taxon>
        <taxon>Rhabditida</taxon>
        <taxon>Spirurina</taxon>
        <taxon>Ascaridomorpha</taxon>
        <taxon>Ascaridoidea</taxon>
        <taxon>Toxocaridae</taxon>
        <taxon>Toxocara</taxon>
    </lineage>
</organism>
<feature type="compositionally biased region" description="Basic and acidic residues" evidence="4">
    <location>
        <begin position="7"/>
        <end position="18"/>
    </location>
</feature>
<reference evidence="8" key="1">
    <citation type="submission" date="2016-06" db="UniProtKB">
        <authorList>
            <consortium name="WormBaseParasite"/>
        </authorList>
    </citation>
    <scope>IDENTIFICATION</scope>
</reference>
<evidence type="ECO:0000256" key="2">
    <source>
        <dbReference type="ARBA" id="ARBA00022737"/>
    </source>
</evidence>
<dbReference type="InterPro" id="IPR018247">
    <property type="entry name" value="EF_Hand_1_Ca_BS"/>
</dbReference>
<keyword evidence="1" id="KW-0479">Metal-binding</keyword>
<dbReference type="EMBL" id="UYWY01022822">
    <property type="protein sequence ID" value="VDM46705.1"/>
    <property type="molecule type" value="Genomic_DNA"/>
</dbReference>
<name>A0A183V3R4_TOXCA</name>
<feature type="domain" description="EF-hand" evidence="5">
    <location>
        <begin position="184"/>
        <end position="219"/>
    </location>
</feature>
<dbReference type="InterPro" id="IPR011992">
    <property type="entry name" value="EF-hand-dom_pair"/>
</dbReference>
<evidence type="ECO:0000259" key="5">
    <source>
        <dbReference type="PROSITE" id="PS50222"/>
    </source>
</evidence>
<dbReference type="FunFam" id="1.10.238.10:FF:000369">
    <property type="entry name" value="Probable calcium-binding mitochondrial carrier CBG00135"/>
    <property type="match status" value="1"/>
</dbReference>
<dbReference type="InterPro" id="IPR002048">
    <property type="entry name" value="EF_hand_dom"/>
</dbReference>
<feature type="region of interest" description="Disordered" evidence="4">
    <location>
        <begin position="1"/>
        <end position="56"/>
    </location>
</feature>
<evidence type="ECO:0000313" key="8">
    <source>
        <dbReference type="WBParaSite" id="TCNE_0001538501-mRNA-1"/>
    </source>
</evidence>
<accession>A0A183V3R4</accession>
<dbReference type="PROSITE" id="PS00018">
    <property type="entry name" value="EF_HAND_1"/>
    <property type="match status" value="2"/>
</dbReference>
<keyword evidence="3" id="KW-0106">Calcium</keyword>
<dbReference type="PROSITE" id="PS50222">
    <property type="entry name" value="EF_HAND_2"/>
    <property type="match status" value="2"/>
</dbReference>
<dbReference type="WBParaSite" id="TCNE_0001538501-mRNA-1">
    <property type="protein sequence ID" value="TCNE_0001538501-mRNA-1"/>
    <property type="gene ID" value="TCNE_0001538501"/>
</dbReference>
<proteinExistence type="predicted"/>
<dbReference type="Gene3D" id="1.10.238.10">
    <property type="entry name" value="EF-hand"/>
    <property type="match status" value="1"/>
</dbReference>
<feature type="domain" description="EF-hand" evidence="5">
    <location>
        <begin position="118"/>
        <end position="153"/>
    </location>
</feature>
<evidence type="ECO:0000256" key="1">
    <source>
        <dbReference type="ARBA" id="ARBA00022723"/>
    </source>
</evidence>
<dbReference type="SMART" id="SM00054">
    <property type="entry name" value="EFh"/>
    <property type="match status" value="2"/>
</dbReference>
<evidence type="ECO:0000313" key="7">
    <source>
        <dbReference type="Proteomes" id="UP000050794"/>
    </source>
</evidence>
<dbReference type="Pfam" id="PF13405">
    <property type="entry name" value="EF-hand_6"/>
    <property type="match status" value="1"/>
</dbReference>
<dbReference type="Proteomes" id="UP000050794">
    <property type="component" value="Unassembled WGS sequence"/>
</dbReference>
<dbReference type="PANTHER" id="PTHR45942">
    <property type="entry name" value="PROTEIN PHOSPATASE 3 REGULATORY SUBUNIT B ALPHA ISOFORM TYPE 1"/>
    <property type="match status" value="1"/>
</dbReference>
<dbReference type="SUPFAM" id="SSF47473">
    <property type="entry name" value="EF-hand"/>
    <property type="match status" value="1"/>
</dbReference>
<protein>
    <submittedName>
        <fullName evidence="8">Calmodulin</fullName>
    </submittedName>
</protein>
<evidence type="ECO:0000256" key="4">
    <source>
        <dbReference type="SAM" id="MobiDB-lite"/>
    </source>
</evidence>
<evidence type="ECO:0000256" key="3">
    <source>
        <dbReference type="ARBA" id="ARBA00022837"/>
    </source>
</evidence>
<keyword evidence="7" id="KW-1185">Reference proteome</keyword>
<evidence type="ECO:0000313" key="6">
    <source>
        <dbReference type="EMBL" id="VDM46705.1"/>
    </source>
</evidence>
<dbReference type="AlphaFoldDB" id="A0A183V3R4"/>
<reference evidence="6 7" key="2">
    <citation type="submission" date="2018-11" db="EMBL/GenBank/DDBJ databases">
        <authorList>
            <consortium name="Pathogen Informatics"/>
        </authorList>
    </citation>
    <scope>NUCLEOTIDE SEQUENCE [LARGE SCALE GENOMIC DNA]</scope>
</reference>